<accession>A0A165CQI4</accession>
<evidence type="ECO:0000313" key="1">
    <source>
        <dbReference type="EMBL" id="KZT03238.1"/>
    </source>
</evidence>
<protein>
    <submittedName>
        <fullName evidence="1">Uncharacterized protein</fullName>
    </submittedName>
</protein>
<dbReference type="InParanoid" id="A0A165CQI4"/>
<proteinExistence type="predicted"/>
<dbReference type="RefSeq" id="XP_040760978.1">
    <property type="nucleotide sequence ID" value="XM_040913061.1"/>
</dbReference>
<sequence length="129" mass="15048">MSEETVTVKVSNDEVEKVYESILPLNAETSLVEYWRKKRDGELEGPTEKCFMQGNTVYSKVNKIDECDDINSMDAVPRKDNPHQFQWVQIIKKGEKLPPSWELLDESDFYDKRNNGKRSARLVLIQHTK</sequence>
<dbReference type="AlphaFoldDB" id="A0A165CQI4"/>
<dbReference type="Proteomes" id="UP000076871">
    <property type="component" value="Unassembled WGS sequence"/>
</dbReference>
<organism evidence="1 2">
    <name type="scientific">Laetiporus sulphureus 93-53</name>
    <dbReference type="NCBI Taxonomy" id="1314785"/>
    <lineage>
        <taxon>Eukaryota</taxon>
        <taxon>Fungi</taxon>
        <taxon>Dikarya</taxon>
        <taxon>Basidiomycota</taxon>
        <taxon>Agaricomycotina</taxon>
        <taxon>Agaricomycetes</taxon>
        <taxon>Polyporales</taxon>
        <taxon>Laetiporus</taxon>
    </lineage>
</organism>
<gene>
    <name evidence="1" type="ORF">LAESUDRAFT_762213</name>
</gene>
<dbReference type="EMBL" id="KV427646">
    <property type="protein sequence ID" value="KZT03238.1"/>
    <property type="molecule type" value="Genomic_DNA"/>
</dbReference>
<evidence type="ECO:0000313" key="2">
    <source>
        <dbReference type="Proteomes" id="UP000076871"/>
    </source>
</evidence>
<name>A0A165CQI4_9APHY</name>
<keyword evidence="2" id="KW-1185">Reference proteome</keyword>
<dbReference type="GeneID" id="63830089"/>
<reference evidence="1 2" key="1">
    <citation type="journal article" date="2016" name="Mol. Biol. Evol.">
        <title>Comparative Genomics of Early-Diverging Mushroom-Forming Fungi Provides Insights into the Origins of Lignocellulose Decay Capabilities.</title>
        <authorList>
            <person name="Nagy L.G."/>
            <person name="Riley R."/>
            <person name="Tritt A."/>
            <person name="Adam C."/>
            <person name="Daum C."/>
            <person name="Floudas D."/>
            <person name="Sun H."/>
            <person name="Yadav J.S."/>
            <person name="Pangilinan J."/>
            <person name="Larsson K.H."/>
            <person name="Matsuura K."/>
            <person name="Barry K."/>
            <person name="Labutti K."/>
            <person name="Kuo R."/>
            <person name="Ohm R.A."/>
            <person name="Bhattacharya S.S."/>
            <person name="Shirouzu T."/>
            <person name="Yoshinaga Y."/>
            <person name="Martin F.M."/>
            <person name="Grigoriev I.V."/>
            <person name="Hibbett D.S."/>
        </authorList>
    </citation>
    <scope>NUCLEOTIDE SEQUENCE [LARGE SCALE GENOMIC DNA]</scope>
    <source>
        <strain evidence="1 2">93-53</strain>
    </source>
</reference>